<dbReference type="PROSITE" id="PS50119">
    <property type="entry name" value="ZF_BBOX"/>
    <property type="match status" value="2"/>
</dbReference>
<evidence type="ECO:0000256" key="3">
    <source>
        <dbReference type="ARBA" id="ARBA00022737"/>
    </source>
</evidence>
<keyword evidence="3" id="KW-0677">Repeat</keyword>
<evidence type="ECO:0000256" key="10">
    <source>
        <dbReference type="SAM" id="MobiDB-lite"/>
    </source>
</evidence>
<dbReference type="Pfam" id="PF00643">
    <property type="entry name" value="zf-B_box"/>
    <property type="match status" value="2"/>
</dbReference>
<dbReference type="GO" id="GO:0009640">
    <property type="term" value="P:photomorphogenesis"/>
    <property type="evidence" value="ECO:0007669"/>
    <property type="project" value="TreeGrafter"/>
</dbReference>
<dbReference type="OrthoDB" id="153872at2759"/>
<dbReference type="CDD" id="cd19821">
    <property type="entry name" value="Bbox1_BBX-like"/>
    <property type="match status" value="2"/>
</dbReference>
<evidence type="ECO:0000256" key="5">
    <source>
        <dbReference type="ARBA" id="ARBA00022833"/>
    </source>
</evidence>
<feature type="compositionally biased region" description="Low complexity" evidence="10">
    <location>
        <begin position="126"/>
        <end position="141"/>
    </location>
</feature>
<evidence type="ECO:0000313" key="12">
    <source>
        <dbReference type="EMBL" id="KAG2652698.1"/>
    </source>
</evidence>
<evidence type="ECO:0000256" key="1">
    <source>
        <dbReference type="ARBA" id="ARBA00004123"/>
    </source>
</evidence>
<dbReference type="InterPro" id="IPR000315">
    <property type="entry name" value="Znf_B-box"/>
</dbReference>
<evidence type="ECO:0000313" key="13">
    <source>
        <dbReference type="Proteomes" id="UP000823388"/>
    </source>
</evidence>
<dbReference type="PANTHER" id="PTHR31832">
    <property type="entry name" value="B-BOX ZINC FINGER PROTEIN 22"/>
    <property type="match status" value="1"/>
</dbReference>
<dbReference type="EMBL" id="CM029038">
    <property type="protein sequence ID" value="KAG2652698.1"/>
    <property type="molecule type" value="Genomic_DNA"/>
</dbReference>
<keyword evidence="8" id="KW-0539">Nucleus</keyword>
<dbReference type="GO" id="GO:0005634">
    <property type="term" value="C:nucleus"/>
    <property type="evidence" value="ECO:0007669"/>
    <property type="project" value="UniProtKB-SubCell"/>
</dbReference>
<evidence type="ECO:0000259" key="11">
    <source>
        <dbReference type="PROSITE" id="PS50119"/>
    </source>
</evidence>
<organism evidence="12 13">
    <name type="scientific">Panicum virgatum</name>
    <name type="common">Blackwell switchgrass</name>
    <dbReference type="NCBI Taxonomy" id="38727"/>
    <lineage>
        <taxon>Eukaryota</taxon>
        <taxon>Viridiplantae</taxon>
        <taxon>Streptophyta</taxon>
        <taxon>Embryophyta</taxon>
        <taxon>Tracheophyta</taxon>
        <taxon>Spermatophyta</taxon>
        <taxon>Magnoliopsida</taxon>
        <taxon>Liliopsida</taxon>
        <taxon>Poales</taxon>
        <taxon>Poaceae</taxon>
        <taxon>PACMAD clade</taxon>
        <taxon>Panicoideae</taxon>
        <taxon>Panicodae</taxon>
        <taxon>Paniceae</taxon>
        <taxon>Panicinae</taxon>
        <taxon>Panicum</taxon>
        <taxon>Panicum sect. Hiantes</taxon>
    </lineage>
</organism>
<keyword evidence="2" id="KW-0479">Metal-binding</keyword>
<dbReference type="PANTHER" id="PTHR31832:SF52">
    <property type="entry name" value="B-BOX ZINC FINGER PROTEIN 21"/>
    <property type="match status" value="1"/>
</dbReference>
<protein>
    <recommendedName>
        <fullName evidence="11">B box-type domain-containing protein</fullName>
    </recommendedName>
</protein>
<dbReference type="InterPro" id="IPR051979">
    <property type="entry name" value="B-box_zinc_finger"/>
</dbReference>
<evidence type="ECO:0000256" key="2">
    <source>
        <dbReference type="ARBA" id="ARBA00022723"/>
    </source>
</evidence>
<evidence type="ECO:0000256" key="9">
    <source>
        <dbReference type="PROSITE-ProRule" id="PRU00024"/>
    </source>
</evidence>
<proteinExistence type="predicted"/>
<dbReference type="GO" id="GO:0000976">
    <property type="term" value="F:transcription cis-regulatory region binding"/>
    <property type="evidence" value="ECO:0007669"/>
    <property type="project" value="UniProtKB-ARBA"/>
</dbReference>
<gene>
    <name evidence="12" type="ORF">PVAP13_1NG372900</name>
</gene>
<feature type="region of interest" description="Disordered" evidence="10">
    <location>
        <begin position="118"/>
        <end position="157"/>
    </location>
</feature>
<dbReference type="Proteomes" id="UP000823388">
    <property type="component" value="Chromosome 1N"/>
</dbReference>
<keyword evidence="7" id="KW-0804">Transcription</keyword>
<reference evidence="12" key="1">
    <citation type="submission" date="2020-05" db="EMBL/GenBank/DDBJ databases">
        <title>WGS assembly of Panicum virgatum.</title>
        <authorList>
            <person name="Lovell J.T."/>
            <person name="Jenkins J."/>
            <person name="Shu S."/>
            <person name="Juenger T.E."/>
            <person name="Schmutz J."/>
        </authorList>
    </citation>
    <scope>NUCLEOTIDE SEQUENCE</scope>
    <source>
        <strain evidence="12">AP13</strain>
    </source>
</reference>
<feature type="domain" description="B box-type" evidence="11">
    <location>
        <begin position="62"/>
        <end position="109"/>
    </location>
</feature>
<feature type="domain" description="B box-type" evidence="11">
    <location>
        <begin position="1"/>
        <end position="47"/>
    </location>
</feature>
<evidence type="ECO:0000256" key="4">
    <source>
        <dbReference type="ARBA" id="ARBA00022771"/>
    </source>
</evidence>
<sequence>MKVQCDVCAAEAASVFCCADEAALCAACDRRVHRANKLAGKHRRFSLLGPAPPSSSPGQQQQPPPLCDICQEKRGLLFCKEDRAILCRDCDVSVHMASELAMRHTRFLLTGVRLSAEPATCPSPPSDENSSDSLCCSAGGAAPPPAPATSHGSDSSSISEYLTKTLPGWHVEDFLVDEATAAAAAAANIAVSADASYQGGVARVGGVPDGGYAAWMAQEQLFGDSTAAGGGARASRERWVPQMMYGGPEVAVAGSKRSRTAASPAAYSYW</sequence>
<evidence type="ECO:0000256" key="6">
    <source>
        <dbReference type="ARBA" id="ARBA00023015"/>
    </source>
</evidence>
<keyword evidence="6" id="KW-0805">Transcription regulation</keyword>
<comment type="caution">
    <text evidence="12">The sequence shown here is derived from an EMBL/GenBank/DDBJ whole genome shotgun (WGS) entry which is preliminary data.</text>
</comment>
<dbReference type="GO" id="GO:0008270">
    <property type="term" value="F:zinc ion binding"/>
    <property type="evidence" value="ECO:0007669"/>
    <property type="project" value="UniProtKB-KW"/>
</dbReference>
<name>A0A8T0X1X3_PANVG</name>
<dbReference type="SMART" id="SM00336">
    <property type="entry name" value="BBOX"/>
    <property type="match status" value="2"/>
</dbReference>
<dbReference type="InterPro" id="IPR049808">
    <property type="entry name" value="CONSTANS-like_Bbox1"/>
</dbReference>
<accession>A0A8T0X1X3</accession>
<dbReference type="Gene3D" id="3.30.160.60">
    <property type="entry name" value="Classic Zinc Finger"/>
    <property type="match status" value="1"/>
</dbReference>
<dbReference type="GO" id="GO:0006355">
    <property type="term" value="P:regulation of DNA-templated transcription"/>
    <property type="evidence" value="ECO:0007669"/>
    <property type="project" value="TreeGrafter"/>
</dbReference>
<dbReference type="FunFam" id="3.30.160.60:FF:000856">
    <property type="entry name" value="B-box zinc finger protein 21"/>
    <property type="match status" value="1"/>
</dbReference>
<evidence type="ECO:0000256" key="8">
    <source>
        <dbReference type="ARBA" id="ARBA00023242"/>
    </source>
</evidence>
<evidence type="ECO:0000256" key="7">
    <source>
        <dbReference type="ARBA" id="ARBA00023163"/>
    </source>
</evidence>
<keyword evidence="5" id="KW-0862">Zinc</keyword>
<comment type="subcellular location">
    <subcellularLocation>
        <location evidence="1">Nucleus</location>
    </subcellularLocation>
</comment>
<keyword evidence="13" id="KW-1185">Reference proteome</keyword>
<dbReference type="AlphaFoldDB" id="A0A8T0X1X3"/>
<keyword evidence="4 9" id="KW-0863">Zinc-finger</keyword>